<gene>
    <name evidence="2" type="ORF">BJX66DRAFT_338637</name>
</gene>
<feature type="region of interest" description="Disordered" evidence="1">
    <location>
        <begin position="1"/>
        <end position="49"/>
    </location>
</feature>
<comment type="caution">
    <text evidence="2">The sequence shown here is derived from an EMBL/GenBank/DDBJ whole genome shotgun (WGS) entry which is preliminary data.</text>
</comment>
<sequence>MVGSIIKPEPNPSPPNNSTGYEPSSGSEFKDEGCSGHSEVGIKERRHELTSSRIRLLRHKPEDVASTGASAIIQTEIWWDVNQEAQAYCRAYRHGQTRKKALAEIEEQDNVLMAVAMGKPAY</sequence>
<organism evidence="2 3">
    <name type="scientific">Aspergillus keveii</name>
    <dbReference type="NCBI Taxonomy" id="714993"/>
    <lineage>
        <taxon>Eukaryota</taxon>
        <taxon>Fungi</taxon>
        <taxon>Dikarya</taxon>
        <taxon>Ascomycota</taxon>
        <taxon>Pezizomycotina</taxon>
        <taxon>Eurotiomycetes</taxon>
        <taxon>Eurotiomycetidae</taxon>
        <taxon>Eurotiales</taxon>
        <taxon>Aspergillaceae</taxon>
        <taxon>Aspergillus</taxon>
        <taxon>Aspergillus subgen. Nidulantes</taxon>
    </lineage>
</organism>
<dbReference type="EMBL" id="JBFTWV010000055">
    <property type="protein sequence ID" value="KAL2793599.1"/>
    <property type="molecule type" value="Genomic_DNA"/>
</dbReference>
<accession>A0ABR4G3K6</accession>
<dbReference type="InterPro" id="IPR027417">
    <property type="entry name" value="P-loop_NTPase"/>
</dbReference>
<dbReference type="Proteomes" id="UP001610563">
    <property type="component" value="Unassembled WGS sequence"/>
</dbReference>
<proteinExistence type="predicted"/>
<protein>
    <submittedName>
        <fullName evidence="2">Uncharacterized protein</fullName>
    </submittedName>
</protein>
<evidence type="ECO:0000256" key="1">
    <source>
        <dbReference type="SAM" id="MobiDB-lite"/>
    </source>
</evidence>
<name>A0ABR4G3K6_9EURO</name>
<evidence type="ECO:0000313" key="2">
    <source>
        <dbReference type="EMBL" id="KAL2793599.1"/>
    </source>
</evidence>
<reference evidence="2 3" key="1">
    <citation type="submission" date="2024-07" db="EMBL/GenBank/DDBJ databases">
        <title>Section-level genome sequencing and comparative genomics of Aspergillus sections Usti and Cavernicolus.</title>
        <authorList>
            <consortium name="Lawrence Berkeley National Laboratory"/>
            <person name="Nybo J.L."/>
            <person name="Vesth T.C."/>
            <person name="Theobald S."/>
            <person name="Frisvad J.C."/>
            <person name="Larsen T.O."/>
            <person name="Kjaerboelling I."/>
            <person name="Rothschild-Mancinelli K."/>
            <person name="Lyhne E.K."/>
            <person name="Kogle M.E."/>
            <person name="Barry K."/>
            <person name="Clum A."/>
            <person name="Na H."/>
            <person name="Ledsgaard L."/>
            <person name="Lin J."/>
            <person name="Lipzen A."/>
            <person name="Kuo A."/>
            <person name="Riley R."/>
            <person name="Mondo S."/>
            <person name="Labutti K."/>
            <person name="Haridas S."/>
            <person name="Pangalinan J."/>
            <person name="Salamov A.A."/>
            <person name="Simmons B.A."/>
            <person name="Magnuson J.K."/>
            <person name="Chen J."/>
            <person name="Drula E."/>
            <person name="Henrissat B."/>
            <person name="Wiebenga A."/>
            <person name="Lubbers R.J."/>
            <person name="Gomes A.C."/>
            <person name="Makela M.R."/>
            <person name="Stajich J."/>
            <person name="Grigoriev I.V."/>
            <person name="Mortensen U.H."/>
            <person name="De Vries R.P."/>
            <person name="Baker S.E."/>
            <person name="Andersen M.R."/>
        </authorList>
    </citation>
    <scope>NUCLEOTIDE SEQUENCE [LARGE SCALE GENOMIC DNA]</scope>
    <source>
        <strain evidence="2 3">CBS 209.92</strain>
    </source>
</reference>
<keyword evidence="3" id="KW-1185">Reference proteome</keyword>
<dbReference type="Gene3D" id="3.40.50.300">
    <property type="entry name" value="P-loop containing nucleotide triphosphate hydrolases"/>
    <property type="match status" value="1"/>
</dbReference>
<feature type="compositionally biased region" description="Basic and acidic residues" evidence="1">
    <location>
        <begin position="28"/>
        <end position="49"/>
    </location>
</feature>
<evidence type="ECO:0000313" key="3">
    <source>
        <dbReference type="Proteomes" id="UP001610563"/>
    </source>
</evidence>